<keyword evidence="1" id="KW-0547">Nucleotide-binding</keyword>
<keyword evidence="3" id="KW-0143">Chaperone</keyword>
<dbReference type="Pfam" id="PF07683">
    <property type="entry name" value="CobW_C"/>
    <property type="match status" value="1"/>
</dbReference>
<protein>
    <submittedName>
        <fullName evidence="8">Cobalamin synthase</fullName>
    </submittedName>
</protein>
<dbReference type="EMBL" id="JBBJCI010000373">
    <property type="protein sequence ID" value="KAK7231829.1"/>
    <property type="molecule type" value="Genomic_DNA"/>
</dbReference>
<dbReference type="InterPro" id="IPR051316">
    <property type="entry name" value="Zinc-reg_GTPase_activator"/>
</dbReference>
<dbReference type="InterPro" id="IPR027417">
    <property type="entry name" value="P-loop_NTPase"/>
</dbReference>
<dbReference type="InterPro" id="IPR003495">
    <property type="entry name" value="CobW/HypB/UreG_nucleotide-bd"/>
</dbReference>
<evidence type="ECO:0000256" key="3">
    <source>
        <dbReference type="ARBA" id="ARBA00023186"/>
    </source>
</evidence>
<sequence length="497" mass="53266">MAAMDAVSPPDDRVPVSVLTGFLGSGKTTLLNHILTQTHGKKIAVIENEFGAVGIDDELLKANTKMQSEDEIIEMMNGCICCTVRQDLVVVLQKLAKRVAAGELALDGIVIETTGMADPAPVAQTFFVEESVQKFARLDGIITLVDAKHVEQHLDEEKPEGAENEAVEQVAFADRLIVNKVDLVTDDDLARVEQRLRGINAFAPIVRSERSRVSVDQVLGIGAFDLTKTLEMDPAFLDTDAEHEHDDSVSSVSITTPGDVHMLLVNDWISDVLQNKGADIYRMKGVLSIAGAPEKFVYQAVHMIFDGEFEGAWAPGEARTNKLVFIGKRLDKAALEAAFAGCLDAPANRAKIDAVQRVKVMERQQNALLGAAQRDDVVAIRGILASGADPAFANAVGQTPLHIAALWANLKACEALVAAPGVNLDARNQLGGQTPLHMLASRYDKDVEKRAPCCAILLKAGCNPAVANDQGQVPRDFVDAAASPEAATLASMLEPGK</sequence>
<dbReference type="CDD" id="cd03112">
    <property type="entry name" value="CobW-like"/>
    <property type="match status" value="1"/>
</dbReference>
<keyword evidence="2" id="KW-0378">Hydrolase</keyword>
<comment type="catalytic activity">
    <reaction evidence="5">
        <text>GTP + H2O = GDP + phosphate + H(+)</text>
        <dbReference type="Rhea" id="RHEA:19669"/>
        <dbReference type="ChEBI" id="CHEBI:15377"/>
        <dbReference type="ChEBI" id="CHEBI:15378"/>
        <dbReference type="ChEBI" id="CHEBI:37565"/>
        <dbReference type="ChEBI" id="CHEBI:43474"/>
        <dbReference type="ChEBI" id="CHEBI:58189"/>
    </reaction>
    <physiologicalReaction direction="left-to-right" evidence="5">
        <dbReference type="Rhea" id="RHEA:19670"/>
    </physiologicalReaction>
</comment>
<dbReference type="PROSITE" id="PS50088">
    <property type="entry name" value="ANK_REPEAT"/>
    <property type="match status" value="1"/>
</dbReference>
<keyword evidence="6" id="KW-0040">ANK repeat</keyword>
<dbReference type="InterPro" id="IPR002110">
    <property type="entry name" value="Ankyrin_rpt"/>
</dbReference>
<comment type="similarity">
    <text evidence="4">Belongs to the SIMIBI class G3E GTPase family. ZNG1 subfamily.</text>
</comment>
<dbReference type="InterPro" id="IPR036627">
    <property type="entry name" value="CobW-likC_sf"/>
</dbReference>
<evidence type="ECO:0000256" key="4">
    <source>
        <dbReference type="ARBA" id="ARBA00034320"/>
    </source>
</evidence>
<dbReference type="InterPro" id="IPR036770">
    <property type="entry name" value="Ankyrin_rpt-contain_sf"/>
</dbReference>
<evidence type="ECO:0000256" key="5">
    <source>
        <dbReference type="ARBA" id="ARBA00049117"/>
    </source>
</evidence>
<dbReference type="SUPFAM" id="SSF48403">
    <property type="entry name" value="Ankyrin repeat"/>
    <property type="match status" value="1"/>
</dbReference>
<dbReference type="Gene3D" id="1.25.40.20">
    <property type="entry name" value="Ankyrin repeat-containing domain"/>
    <property type="match status" value="1"/>
</dbReference>
<dbReference type="Pfam" id="PF02492">
    <property type="entry name" value="cobW"/>
    <property type="match status" value="1"/>
</dbReference>
<gene>
    <name evidence="8" type="ORF">SO694_00082040</name>
</gene>
<feature type="repeat" description="ANK" evidence="6">
    <location>
        <begin position="396"/>
        <end position="429"/>
    </location>
</feature>
<keyword evidence="9" id="KW-1185">Reference proteome</keyword>
<dbReference type="SMART" id="SM00833">
    <property type="entry name" value="CobW_C"/>
    <property type="match status" value="1"/>
</dbReference>
<evidence type="ECO:0000256" key="6">
    <source>
        <dbReference type="PROSITE-ProRule" id="PRU00023"/>
    </source>
</evidence>
<accession>A0ABR1FJ45</accession>
<organism evidence="8 9">
    <name type="scientific">Aureococcus anophagefferens</name>
    <name type="common">Harmful bloom alga</name>
    <dbReference type="NCBI Taxonomy" id="44056"/>
    <lineage>
        <taxon>Eukaryota</taxon>
        <taxon>Sar</taxon>
        <taxon>Stramenopiles</taxon>
        <taxon>Ochrophyta</taxon>
        <taxon>Pelagophyceae</taxon>
        <taxon>Pelagomonadales</taxon>
        <taxon>Pelagomonadaceae</taxon>
        <taxon>Aureococcus</taxon>
    </lineage>
</organism>
<name>A0ABR1FJ45_AURAN</name>
<dbReference type="PANTHER" id="PTHR13748">
    <property type="entry name" value="COBW-RELATED"/>
    <property type="match status" value="1"/>
</dbReference>
<dbReference type="Gene3D" id="3.40.50.300">
    <property type="entry name" value="P-loop containing nucleotide triphosphate hydrolases"/>
    <property type="match status" value="1"/>
</dbReference>
<dbReference type="Gene3D" id="3.30.1220.10">
    <property type="entry name" value="CobW-like, C-terminal domain"/>
    <property type="match status" value="1"/>
</dbReference>
<proteinExistence type="inferred from homology"/>
<evidence type="ECO:0000259" key="7">
    <source>
        <dbReference type="SMART" id="SM00833"/>
    </source>
</evidence>
<reference evidence="8 9" key="1">
    <citation type="submission" date="2024-03" db="EMBL/GenBank/DDBJ databases">
        <title>Aureococcus anophagefferens CCMP1851 and Kratosvirus quantuckense: Draft genome of a second virus-susceptible host strain in the model system.</title>
        <authorList>
            <person name="Chase E."/>
            <person name="Truchon A.R."/>
            <person name="Schepens W."/>
            <person name="Wilhelm S.W."/>
        </authorList>
    </citation>
    <scope>NUCLEOTIDE SEQUENCE [LARGE SCALE GENOMIC DNA]</scope>
    <source>
        <strain evidence="8 9">CCMP1851</strain>
    </source>
</reference>
<evidence type="ECO:0000313" key="8">
    <source>
        <dbReference type="EMBL" id="KAK7231829.1"/>
    </source>
</evidence>
<dbReference type="SMART" id="SM00248">
    <property type="entry name" value="ANK"/>
    <property type="match status" value="3"/>
</dbReference>
<dbReference type="Pfam" id="PF12796">
    <property type="entry name" value="Ank_2"/>
    <property type="match status" value="1"/>
</dbReference>
<evidence type="ECO:0000256" key="2">
    <source>
        <dbReference type="ARBA" id="ARBA00022801"/>
    </source>
</evidence>
<comment type="caution">
    <text evidence="8">The sequence shown here is derived from an EMBL/GenBank/DDBJ whole genome shotgun (WGS) entry which is preliminary data.</text>
</comment>
<dbReference type="SUPFAM" id="SSF52540">
    <property type="entry name" value="P-loop containing nucleoside triphosphate hydrolases"/>
    <property type="match status" value="1"/>
</dbReference>
<evidence type="ECO:0000313" key="9">
    <source>
        <dbReference type="Proteomes" id="UP001363151"/>
    </source>
</evidence>
<feature type="domain" description="CobW C-terminal" evidence="7">
    <location>
        <begin position="249"/>
        <end position="343"/>
    </location>
</feature>
<dbReference type="Proteomes" id="UP001363151">
    <property type="component" value="Unassembled WGS sequence"/>
</dbReference>
<dbReference type="SUPFAM" id="SSF90002">
    <property type="entry name" value="Hypothetical protein YjiA, C-terminal domain"/>
    <property type="match status" value="1"/>
</dbReference>
<dbReference type="InterPro" id="IPR011629">
    <property type="entry name" value="CobW-like_C"/>
</dbReference>
<dbReference type="PANTHER" id="PTHR13748:SF62">
    <property type="entry name" value="COBW DOMAIN-CONTAINING PROTEIN"/>
    <property type="match status" value="1"/>
</dbReference>
<evidence type="ECO:0000256" key="1">
    <source>
        <dbReference type="ARBA" id="ARBA00022741"/>
    </source>
</evidence>